<dbReference type="Gene3D" id="3.60.20.30">
    <property type="entry name" value="(Glycosyl)asparaginase"/>
    <property type="match status" value="1"/>
</dbReference>
<evidence type="ECO:0000256" key="3">
    <source>
        <dbReference type="SAM" id="Coils"/>
    </source>
</evidence>
<dbReference type="GO" id="GO:0005737">
    <property type="term" value="C:cytoplasm"/>
    <property type="evidence" value="ECO:0007669"/>
    <property type="project" value="TreeGrafter"/>
</dbReference>
<dbReference type="AlphaFoldDB" id="A0A0F4Z814"/>
<evidence type="ECO:0000256" key="4">
    <source>
        <dbReference type="SAM" id="MobiDB-lite"/>
    </source>
</evidence>
<feature type="coiled-coil region" evidence="3">
    <location>
        <begin position="180"/>
        <end position="207"/>
    </location>
</feature>
<gene>
    <name evidence="5" type="ORF">TD95_000007</name>
</gene>
<keyword evidence="6" id="KW-1185">Reference proteome</keyword>
<evidence type="ECO:0000256" key="1">
    <source>
        <dbReference type="PIRSR" id="PIRSR600246-1"/>
    </source>
</evidence>
<dbReference type="InterPro" id="IPR000246">
    <property type="entry name" value="Peptidase_T2"/>
</dbReference>
<dbReference type="FunFam" id="3.60.20.30:FF:000007">
    <property type="entry name" value="Similar to threonine aspartase"/>
    <property type="match status" value="1"/>
</dbReference>
<feature type="site" description="Cleavage; by autolysis" evidence="2">
    <location>
        <begin position="312"/>
        <end position="313"/>
    </location>
</feature>
<dbReference type="InterPro" id="IPR037464">
    <property type="entry name" value="Taspase1"/>
</dbReference>
<dbReference type="EMBL" id="LAEV01002237">
    <property type="protein sequence ID" value="KKA26221.1"/>
    <property type="molecule type" value="Genomic_DNA"/>
</dbReference>
<dbReference type="SUPFAM" id="SSF56235">
    <property type="entry name" value="N-terminal nucleophile aminohydrolases (Ntn hydrolases)"/>
    <property type="match status" value="1"/>
</dbReference>
<evidence type="ECO:0000313" key="6">
    <source>
        <dbReference type="Proteomes" id="UP000033483"/>
    </source>
</evidence>
<sequence>MSETSDDFFDRSSSPSPAPSKPIMAIYVHAGAGYHSVQNERLHLAVCRDACNAAMAILKAGGTAVEAASAAVVSLENSDLTNAGFSSNLTMEGRVEADATIIDHLGRSGACGAVPYVRNPVLLAKMILKMSQVPLSLRRVPPNLLVGKGAANFAHMHGMPLVRNELLISQGSAERFIRWKRELQNAVKIAQAKREEHNEDLSLAEAHYHSIPVTWPDSPKRAESSPPPAETSSCRSTRIFCPSKKRERSGSALNRGSTTINDADAFRGDIVGHTSAYASSKRRCGQDSMHMANLSVSGDGAIPVMGEDDIVDTVGAIAIDCMGNIAAAASSGGIGMKHRGRVGPAALVGVGAAVIPRHPDDQNEVSVATITSGTGEHMSTTLASQKCSERIYNGTRQNEHGRDVSENNEDLVVESFVANDFMKHPGVMYSPAPAAIGVLSVKQSRQGIYFYFAHNTDSFALASMTESDVEPMCVMSRRRAKASNPVARGARRTRA</sequence>
<dbReference type="Proteomes" id="UP000033483">
    <property type="component" value="Unassembled WGS sequence"/>
</dbReference>
<evidence type="ECO:0000313" key="5">
    <source>
        <dbReference type="EMBL" id="KKA26221.1"/>
    </source>
</evidence>
<comment type="caution">
    <text evidence="5">The sequence shown here is derived from an EMBL/GenBank/DDBJ whole genome shotgun (WGS) entry which is preliminary data.</text>
</comment>
<feature type="active site" description="Nucleophile" evidence="1">
    <location>
        <position position="313"/>
    </location>
</feature>
<evidence type="ECO:0000256" key="2">
    <source>
        <dbReference type="PIRSR" id="PIRSR600246-3"/>
    </source>
</evidence>
<reference evidence="5 6" key="1">
    <citation type="submission" date="2015-03" db="EMBL/GenBank/DDBJ databases">
        <authorList>
            <person name="Radwan O."/>
            <person name="Al-Naeli F.A."/>
            <person name="Rendon G.A."/>
            <person name="Fields C."/>
        </authorList>
    </citation>
    <scope>NUCLEOTIDE SEQUENCE [LARGE SCALE GENOMIC DNA]</scope>
    <source>
        <strain evidence="5">CR-DP1</strain>
    </source>
</reference>
<dbReference type="GO" id="GO:0004298">
    <property type="term" value="F:threonine-type endopeptidase activity"/>
    <property type="evidence" value="ECO:0007669"/>
    <property type="project" value="InterPro"/>
</dbReference>
<organism evidence="5 6">
    <name type="scientific">Thielaviopsis punctulata</name>
    <dbReference type="NCBI Taxonomy" id="72032"/>
    <lineage>
        <taxon>Eukaryota</taxon>
        <taxon>Fungi</taxon>
        <taxon>Dikarya</taxon>
        <taxon>Ascomycota</taxon>
        <taxon>Pezizomycotina</taxon>
        <taxon>Sordariomycetes</taxon>
        <taxon>Hypocreomycetidae</taxon>
        <taxon>Microascales</taxon>
        <taxon>Ceratocystidaceae</taxon>
        <taxon>Thielaviopsis</taxon>
    </lineage>
</organism>
<name>A0A0F4Z814_9PEZI</name>
<dbReference type="InterPro" id="IPR029055">
    <property type="entry name" value="Ntn_hydrolases_N"/>
</dbReference>
<dbReference type="CDD" id="cd04514">
    <property type="entry name" value="Taspase1_like"/>
    <property type="match status" value="1"/>
</dbReference>
<protein>
    <recommendedName>
        <fullName evidence="7">Asparaginase</fullName>
    </recommendedName>
</protein>
<dbReference type="PANTHER" id="PTHR10188">
    <property type="entry name" value="L-ASPARAGINASE"/>
    <property type="match status" value="1"/>
</dbReference>
<dbReference type="OrthoDB" id="77601at2759"/>
<evidence type="ECO:0008006" key="7">
    <source>
        <dbReference type="Google" id="ProtNLM"/>
    </source>
</evidence>
<dbReference type="GO" id="GO:0051604">
    <property type="term" value="P:protein maturation"/>
    <property type="evidence" value="ECO:0007669"/>
    <property type="project" value="TreeGrafter"/>
</dbReference>
<feature type="region of interest" description="Disordered" evidence="4">
    <location>
        <begin position="212"/>
        <end position="236"/>
    </location>
</feature>
<dbReference type="PANTHER" id="PTHR10188:SF8">
    <property type="entry name" value="THREONINE ASPARTASE 1"/>
    <property type="match status" value="1"/>
</dbReference>
<accession>A0A0F4Z814</accession>
<dbReference type="Pfam" id="PF01112">
    <property type="entry name" value="Asparaginase_2"/>
    <property type="match status" value="2"/>
</dbReference>
<keyword evidence="3" id="KW-0175">Coiled coil</keyword>
<proteinExistence type="predicted"/>
<dbReference type="MEROPS" id="T02.004"/>